<keyword evidence="2" id="KW-1185">Reference proteome</keyword>
<protein>
    <recommendedName>
        <fullName evidence="3">Phage tail protein</fullName>
    </recommendedName>
</protein>
<reference evidence="2" key="1">
    <citation type="submission" date="2022-12" db="EMBL/GenBank/DDBJ databases">
        <authorList>
            <person name="Mo P."/>
        </authorList>
    </citation>
    <scope>NUCLEOTIDE SEQUENCE [LARGE SCALE GENOMIC DNA]</scope>
    <source>
        <strain evidence="2">HUAS 3-15</strain>
    </source>
</reference>
<evidence type="ECO:0000313" key="2">
    <source>
        <dbReference type="Proteomes" id="UP001212821"/>
    </source>
</evidence>
<dbReference type="RefSeq" id="WP_270147892.1">
    <property type="nucleotide sequence ID" value="NZ_CP115450.1"/>
</dbReference>
<sequence>MTNGPANAVAREAAWLAAHGDGLPALLTANGGPWDVIQAYMPRTPAAQKTQLYVLRRRWQTERLSIGRRLPSYQMHLLAYWPIGATTTGSQIAETEQAALDSALALLVQRIEGYVGDHSHGGRFLSVAEAPPSTTVAVEYGDPAQAIAAGFLSATVTYSADDQDYTA</sequence>
<name>A0ABY7QA48_9ACTN</name>
<evidence type="ECO:0000313" key="1">
    <source>
        <dbReference type="EMBL" id="WBP89536.1"/>
    </source>
</evidence>
<dbReference type="EMBL" id="CP115450">
    <property type="protein sequence ID" value="WBP89536.1"/>
    <property type="molecule type" value="Genomic_DNA"/>
</dbReference>
<evidence type="ECO:0008006" key="3">
    <source>
        <dbReference type="Google" id="ProtNLM"/>
    </source>
</evidence>
<accession>A0ABY7QA48</accession>
<organism evidence="1 2">
    <name type="scientific">Kitasatospora cathayae</name>
    <dbReference type="NCBI Taxonomy" id="3004092"/>
    <lineage>
        <taxon>Bacteria</taxon>
        <taxon>Bacillati</taxon>
        <taxon>Actinomycetota</taxon>
        <taxon>Actinomycetes</taxon>
        <taxon>Kitasatosporales</taxon>
        <taxon>Streptomycetaceae</taxon>
        <taxon>Kitasatospora</taxon>
    </lineage>
</organism>
<gene>
    <name evidence="1" type="ORF">O1G21_29305</name>
</gene>
<proteinExistence type="predicted"/>
<dbReference type="Proteomes" id="UP001212821">
    <property type="component" value="Chromosome"/>
</dbReference>